<proteinExistence type="predicted"/>
<name>A0A8S2UA17_9BILA</name>
<dbReference type="EMBL" id="CAJOBA010061662">
    <property type="protein sequence ID" value="CAF4332642.1"/>
    <property type="molecule type" value="Genomic_DNA"/>
</dbReference>
<evidence type="ECO:0000313" key="3">
    <source>
        <dbReference type="Proteomes" id="UP000682733"/>
    </source>
</evidence>
<gene>
    <name evidence="1" type="ORF">OVA965_LOCUS38921</name>
    <name evidence="2" type="ORF">TMI583_LOCUS40157</name>
</gene>
<sequence>MALKSYYQGNEEQLRVVNEFETTYRADQAIQWFTRNTFLYRLLNKALRQHNIELMFLFDFYVRDLYQQIKQRYEQFKATRTEDPMIKVYRGQIMPLKEIDRISTYAGWLIINCMFSTSRNRFFALFMLSPPSSSKPDDEVQYALFEIDVDIRKTSIPFADISDLSAFPEEEETTEHTSTS</sequence>
<organism evidence="2 3">
    <name type="scientific">Didymodactylos carnosus</name>
    <dbReference type="NCBI Taxonomy" id="1234261"/>
    <lineage>
        <taxon>Eukaryota</taxon>
        <taxon>Metazoa</taxon>
        <taxon>Spiralia</taxon>
        <taxon>Gnathifera</taxon>
        <taxon>Rotifera</taxon>
        <taxon>Eurotatoria</taxon>
        <taxon>Bdelloidea</taxon>
        <taxon>Philodinida</taxon>
        <taxon>Philodinidae</taxon>
        <taxon>Didymodactylos</taxon>
    </lineage>
</organism>
<dbReference type="EMBL" id="CAJNOK010039296">
    <property type="protein sequence ID" value="CAF1543877.1"/>
    <property type="molecule type" value="Genomic_DNA"/>
</dbReference>
<reference evidence="2" key="1">
    <citation type="submission" date="2021-02" db="EMBL/GenBank/DDBJ databases">
        <authorList>
            <person name="Nowell W R."/>
        </authorList>
    </citation>
    <scope>NUCLEOTIDE SEQUENCE</scope>
</reference>
<dbReference type="Gene3D" id="3.90.176.10">
    <property type="entry name" value="Toxin ADP-ribosyltransferase, Chain A, domain 1"/>
    <property type="match status" value="1"/>
</dbReference>
<dbReference type="SUPFAM" id="SSF56399">
    <property type="entry name" value="ADP-ribosylation"/>
    <property type="match status" value="1"/>
</dbReference>
<dbReference type="AlphaFoldDB" id="A0A8S2UA17"/>
<dbReference type="Proteomes" id="UP000677228">
    <property type="component" value="Unassembled WGS sequence"/>
</dbReference>
<evidence type="ECO:0000313" key="2">
    <source>
        <dbReference type="EMBL" id="CAF4332642.1"/>
    </source>
</evidence>
<dbReference type="Proteomes" id="UP000682733">
    <property type="component" value="Unassembled WGS sequence"/>
</dbReference>
<evidence type="ECO:0000313" key="1">
    <source>
        <dbReference type="EMBL" id="CAF1543877.1"/>
    </source>
</evidence>
<accession>A0A8S2UA17</accession>
<comment type="caution">
    <text evidence="2">The sequence shown here is derived from an EMBL/GenBank/DDBJ whole genome shotgun (WGS) entry which is preliminary data.</text>
</comment>
<protein>
    <submittedName>
        <fullName evidence="2">Uncharacterized protein</fullName>
    </submittedName>
</protein>